<dbReference type="RefSeq" id="WP_188888774.1">
    <property type="nucleotide sequence ID" value="NZ_BMHY01000003.1"/>
</dbReference>
<evidence type="ECO:0000256" key="1">
    <source>
        <dbReference type="SAM" id="SignalP"/>
    </source>
</evidence>
<evidence type="ECO:0000313" key="2">
    <source>
        <dbReference type="EMBL" id="GGG65481.1"/>
    </source>
</evidence>
<organism evidence="2 3">
    <name type="scientific">Paenibacillus radicis</name>
    <name type="common">ex Gao et al. 2016</name>
    <dbReference type="NCBI Taxonomy" id="1737354"/>
    <lineage>
        <taxon>Bacteria</taxon>
        <taxon>Bacillati</taxon>
        <taxon>Bacillota</taxon>
        <taxon>Bacilli</taxon>
        <taxon>Bacillales</taxon>
        <taxon>Paenibacillaceae</taxon>
        <taxon>Paenibacillus</taxon>
    </lineage>
</organism>
<name>A0A917H3C5_9BACL</name>
<accession>A0A917H3C5</accession>
<dbReference type="AlphaFoldDB" id="A0A917H3C5"/>
<keyword evidence="3" id="KW-1185">Reference proteome</keyword>
<dbReference type="Proteomes" id="UP000600247">
    <property type="component" value="Unassembled WGS sequence"/>
</dbReference>
<evidence type="ECO:0008006" key="4">
    <source>
        <dbReference type="Google" id="ProtNLM"/>
    </source>
</evidence>
<feature type="signal peptide" evidence="1">
    <location>
        <begin position="1"/>
        <end position="29"/>
    </location>
</feature>
<evidence type="ECO:0000313" key="3">
    <source>
        <dbReference type="Proteomes" id="UP000600247"/>
    </source>
</evidence>
<protein>
    <recommendedName>
        <fullName evidence="4">Copper amine oxidase N-terminal domain-containing protein</fullName>
    </recommendedName>
</protein>
<proteinExistence type="predicted"/>
<dbReference type="EMBL" id="BMHY01000003">
    <property type="protein sequence ID" value="GGG65481.1"/>
    <property type="molecule type" value="Genomic_DNA"/>
</dbReference>
<gene>
    <name evidence="2" type="ORF">GCM10010918_19640</name>
</gene>
<sequence length="517" mass="58887">MNKFLKRLLSGTTVIALLLSIMPSTPAHAEQQIEPAVVTDYELQLIGDKSTWNAYPIVRIGKTNYGDGYARTSDEHAFPGLKFKMPSIAGQNSSDSYKNDGDKFIWSAWVLDEYYQNGDHLYIHISYPAGDKQHDQLFDFNSKNKTMKLVKKMINSGQSYNIQVYPQSEMFSVKTTRVLNKFDIYNINTGKLITTADYAFQPYPLVSGGFGKTFNRKPASNSLIINAYTNNELANYELLPNGSKKQIKYNQVNFLDATTGWTNKVGNIVYGSYYDKPSKTWLIGYKTGSSSSYKPLTKKGTESRVEFSPNLKYMLITEFKKDVKTGKRTNEYLTTIIDGQTGKVLRTLAAYNRKYVHFTYNWKYGDELVEISFNSYARDGYLNLSTGHFVSKYREWTSTYGTYSGDFSKLLSPERSPEILVNNTLHVNLSAPGVFLADNYLWYLSVSDFASKIGAAVTVSDKKVIVKLDNKEFTADPKTVITFRNRMYIPMQDFRKLGLKLQLNGEEHVKRYIYDAA</sequence>
<feature type="chain" id="PRO_5036928195" description="Copper amine oxidase N-terminal domain-containing protein" evidence="1">
    <location>
        <begin position="30"/>
        <end position="517"/>
    </location>
</feature>
<reference evidence="2 3" key="1">
    <citation type="journal article" date="2014" name="Int. J. Syst. Evol. Microbiol.">
        <title>Complete genome sequence of Corynebacterium casei LMG S-19264T (=DSM 44701T), isolated from a smear-ripened cheese.</title>
        <authorList>
            <consortium name="US DOE Joint Genome Institute (JGI-PGF)"/>
            <person name="Walter F."/>
            <person name="Albersmeier A."/>
            <person name="Kalinowski J."/>
            <person name="Ruckert C."/>
        </authorList>
    </citation>
    <scope>NUCLEOTIDE SEQUENCE [LARGE SCALE GENOMIC DNA]</scope>
    <source>
        <strain evidence="2 3">CGMCC 1.15286</strain>
    </source>
</reference>
<comment type="caution">
    <text evidence="2">The sequence shown here is derived from an EMBL/GenBank/DDBJ whole genome shotgun (WGS) entry which is preliminary data.</text>
</comment>
<keyword evidence="1" id="KW-0732">Signal</keyword>